<dbReference type="EMBL" id="JADRCR010000006">
    <property type="protein sequence ID" value="MBK5144465.1"/>
    <property type="molecule type" value="Genomic_DNA"/>
</dbReference>
<dbReference type="RefSeq" id="WP_218467212.1">
    <property type="nucleotide sequence ID" value="NZ_JADRCR010000006.1"/>
</dbReference>
<dbReference type="Proteomes" id="UP001296921">
    <property type="component" value="Unassembled WGS sequence"/>
</dbReference>
<accession>A0ABS1IRT5</accession>
<keyword evidence="2" id="KW-1185">Reference proteome</keyword>
<evidence type="ECO:0000313" key="1">
    <source>
        <dbReference type="EMBL" id="MBK5144465.1"/>
    </source>
</evidence>
<reference evidence="1 2" key="1">
    <citation type="submission" date="2020-11" db="EMBL/GenBank/DDBJ databases">
        <title>Insectihabitans protaetiae gen. nov. sp. nov. and Insectihabitans allomyrinae sp. nov., isolated from larvae of Protaetia brevitarsis seulensis and Allomyrina dichotoma, respectively.</title>
        <authorList>
            <person name="Lee S.D."/>
            <person name="Byeon Y.-S."/>
            <person name="Kim S.-M."/>
            <person name="Yang H.L."/>
            <person name="Kim I.S."/>
        </authorList>
    </citation>
    <scope>NUCLEOTIDE SEQUENCE [LARGE SCALE GENOMIC DNA]</scope>
    <source>
        <strain evidence="1 2">BWR-B9</strain>
    </source>
</reference>
<comment type="caution">
    <text evidence="1">The sequence shown here is derived from an EMBL/GenBank/DDBJ whole genome shotgun (WGS) entry which is preliminary data.</text>
</comment>
<name>A0ABS1IRT5_9GAMM</name>
<sequence>MKIQEKDGELVDIYSIYWVGNETLFLGFPRGYGGLKAYNLSKVTVVDKDISGEFVFHQFNNMNSICHWALIKERLLDDLLELDETAYKRFLEILKAEGQIDSDFY</sequence>
<evidence type="ECO:0000313" key="2">
    <source>
        <dbReference type="Proteomes" id="UP001296921"/>
    </source>
</evidence>
<gene>
    <name evidence="1" type="ORF">I2494_12170</name>
</gene>
<protein>
    <submittedName>
        <fullName evidence="1">Uncharacterized protein</fullName>
    </submittedName>
</protein>
<organism evidence="1 2">
    <name type="scientific">Limnobaculum allomyrinae</name>
    <dbReference type="NCBI Taxonomy" id="2791986"/>
    <lineage>
        <taxon>Bacteria</taxon>
        <taxon>Pseudomonadati</taxon>
        <taxon>Pseudomonadota</taxon>
        <taxon>Gammaproteobacteria</taxon>
        <taxon>Enterobacterales</taxon>
        <taxon>Budviciaceae</taxon>
        <taxon>Limnobaculum</taxon>
    </lineage>
</organism>
<proteinExistence type="predicted"/>